<dbReference type="AlphaFoldDB" id="A0A7Y9LCB8"/>
<organism evidence="1 2">
    <name type="scientific">Microlunatus parietis</name>
    <dbReference type="NCBI Taxonomy" id="682979"/>
    <lineage>
        <taxon>Bacteria</taxon>
        <taxon>Bacillati</taxon>
        <taxon>Actinomycetota</taxon>
        <taxon>Actinomycetes</taxon>
        <taxon>Propionibacteriales</taxon>
        <taxon>Propionibacteriaceae</taxon>
        <taxon>Microlunatus</taxon>
    </lineage>
</organism>
<reference evidence="1 2" key="1">
    <citation type="submission" date="2020-07" db="EMBL/GenBank/DDBJ databases">
        <title>Sequencing the genomes of 1000 actinobacteria strains.</title>
        <authorList>
            <person name="Klenk H.-P."/>
        </authorList>
    </citation>
    <scope>NUCLEOTIDE SEQUENCE [LARGE SCALE GENOMIC DNA]</scope>
    <source>
        <strain evidence="1 2">DSM 22083</strain>
    </source>
</reference>
<dbReference type="Proteomes" id="UP000569914">
    <property type="component" value="Unassembled WGS sequence"/>
</dbReference>
<proteinExistence type="predicted"/>
<dbReference type="RefSeq" id="WP_179750398.1">
    <property type="nucleotide sequence ID" value="NZ_JACCBU010000001.1"/>
</dbReference>
<dbReference type="EMBL" id="JACCBU010000001">
    <property type="protein sequence ID" value="NYE70726.1"/>
    <property type="molecule type" value="Genomic_DNA"/>
</dbReference>
<accession>A0A7Y9LCB8</accession>
<protein>
    <submittedName>
        <fullName evidence="1">Putative ATPase</fullName>
    </submittedName>
</protein>
<evidence type="ECO:0000313" key="1">
    <source>
        <dbReference type="EMBL" id="NYE70726.1"/>
    </source>
</evidence>
<sequence length="64" mass="7369">MIDNNGAQLLLATHSPMIAALPGAMIMELDGSGFHRRSWSELDVVDHYRRFIDRPESYLRRVIE</sequence>
<name>A0A7Y9LCB8_9ACTN</name>
<gene>
    <name evidence="1" type="ORF">BKA15_002055</name>
</gene>
<comment type="caution">
    <text evidence="1">The sequence shown here is derived from an EMBL/GenBank/DDBJ whole genome shotgun (WGS) entry which is preliminary data.</text>
</comment>
<keyword evidence="2" id="KW-1185">Reference proteome</keyword>
<evidence type="ECO:0000313" key="2">
    <source>
        <dbReference type="Proteomes" id="UP000569914"/>
    </source>
</evidence>